<proteinExistence type="predicted"/>
<dbReference type="STRING" id="3827.A0A1S2XNH2"/>
<dbReference type="InterPro" id="IPR055298">
    <property type="entry name" value="AtLOH3-like"/>
</dbReference>
<dbReference type="SUPFAM" id="SSF53098">
    <property type="entry name" value="Ribonuclease H-like"/>
    <property type="match status" value="1"/>
</dbReference>
<keyword evidence="2" id="KW-1185">Reference proteome</keyword>
<dbReference type="AlphaFoldDB" id="A0A1S2XNH2"/>
<dbReference type="OrthoDB" id="118159at2759"/>
<protein>
    <submittedName>
        <fullName evidence="3">Uncharacterized protein LOC101502826</fullName>
    </submittedName>
</protein>
<dbReference type="PANTHER" id="PTHR11697">
    <property type="entry name" value="GENERAL TRANSCRIPTION FACTOR 2-RELATED ZINC FINGER PROTEIN"/>
    <property type="match status" value="1"/>
</dbReference>
<evidence type="ECO:0000313" key="2">
    <source>
        <dbReference type="Proteomes" id="UP000087171"/>
    </source>
</evidence>
<organism evidence="2 3">
    <name type="scientific">Cicer arietinum</name>
    <name type="common">Chickpea</name>
    <name type="synonym">Garbanzo</name>
    <dbReference type="NCBI Taxonomy" id="3827"/>
    <lineage>
        <taxon>Eukaryota</taxon>
        <taxon>Viridiplantae</taxon>
        <taxon>Streptophyta</taxon>
        <taxon>Embryophyta</taxon>
        <taxon>Tracheophyta</taxon>
        <taxon>Spermatophyta</taxon>
        <taxon>Magnoliopsida</taxon>
        <taxon>eudicotyledons</taxon>
        <taxon>Gunneridae</taxon>
        <taxon>Pentapetalae</taxon>
        <taxon>rosids</taxon>
        <taxon>fabids</taxon>
        <taxon>Fabales</taxon>
        <taxon>Fabaceae</taxon>
        <taxon>Papilionoideae</taxon>
        <taxon>50 kb inversion clade</taxon>
        <taxon>NPAAA clade</taxon>
        <taxon>Hologalegina</taxon>
        <taxon>IRL clade</taxon>
        <taxon>Cicereae</taxon>
        <taxon>Cicer</taxon>
    </lineage>
</organism>
<accession>A0A1S2XNH2</accession>
<reference evidence="2" key="1">
    <citation type="journal article" date="2013" name="Nat. Biotechnol.">
        <title>Draft genome sequence of chickpea (Cicer arietinum) provides a resource for trait improvement.</title>
        <authorList>
            <person name="Varshney R.K."/>
            <person name="Song C."/>
            <person name="Saxena R.K."/>
            <person name="Azam S."/>
            <person name="Yu S."/>
            <person name="Sharpe A.G."/>
            <person name="Cannon S."/>
            <person name="Baek J."/>
            <person name="Rosen B.D."/>
            <person name="Tar'an B."/>
            <person name="Millan T."/>
            <person name="Zhang X."/>
            <person name="Ramsay L.D."/>
            <person name="Iwata A."/>
            <person name="Wang Y."/>
            <person name="Nelson W."/>
            <person name="Farmer A.D."/>
            <person name="Gaur P.M."/>
            <person name="Soderlund C."/>
            <person name="Penmetsa R.V."/>
            <person name="Xu C."/>
            <person name="Bharti A.K."/>
            <person name="He W."/>
            <person name="Winter P."/>
            <person name="Zhao S."/>
            <person name="Hane J.K."/>
            <person name="Carrasquilla-Garcia N."/>
            <person name="Condie J.A."/>
            <person name="Upadhyaya H.D."/>
            <person name="Luo M.C."/>
            <person name="Thudi M."/>
            <person name="Gowda C.L."/>
            <person name="Singh N.P."/>
            <person name="Lichtenzveig J."/>
            <person name="Gali K.K."/>
            <person name="Rubio J."/>
            <person name="Nadarajan N."/>
            <person name="Dolezel J."/>
            <person name="Bansal K.C."/>
            <person name="Xu X."/>
            <person name="Edwards D."/>
            <person name="Zhang G."/>
            <person name="Kahl G."/>
            <person name="Gil J."/>
            <person name="Singh K.B."/>
            <person name="Datta S.K."/>
            <person name="Jackson S.A."/>
            <person name="Wang J."/>
            <person name="Cook D.R."/>
        </authorList>
    </citation>
    <scope>NUCLEOTIDE SEQUENCE [LARGE SCALE GENOMIC DNA]</scope>
    <source>
        <strain evidence="2">cv. CDC Frontier</strain>
    </source>
</reference>
<dbReference type="Proteomes" id="UP000087171">
    <property type="component" value="Chromosome Ca3"/>
</dbReference>
<dbReference type="Pfam" id="PF05699">
    <property type="entry name" value="Dimer_Tnp_hAT"/>
    <property type="match status" value="1"/>
</dbReference>
<dbReference type="RefSeq" id="XP_004492075.2">
    <property type="nucleotide sequence ID" value="XM_004492018.2"/>
</dbReference>
<dbReference type="InterPro" id="IPR008906">
    <property type="entry name" value="HATC_C_dom"/>
</dbReference>
<evidence type="ECO:0000313" key="3">
    <source>
        <dbReference type="RefSeq" id="XP_004492075.2"/>
    </source>
</evidence>
<gene>
    <name evidence="3" type="primary">LOC101502826</name>
</gene>
<dbReference type="InterPro" id="IPR012337">
    <property type="entry name" value="RNaseH-like_sf"/>
</dbReference>
<feature type="domain" description="HAT C-terminal dimerisation" evidence="1">
    <location>
        <begin position="323"/>
        <end position="382"/>
    </location>
</feature>
<name>A0A1S2XNH2_CICAR</name>
<dbReference type="GO" id="GO:0046983">
    <property type="term" value="F:protein dimerization activity"/>
    <property type="evidence" value="ECO:0007669"/>
    <property type="project" value="InterPro"/>
</dbReference>
<sequence length="406" mass="47564">MINLGEKFIGGNTNRPPLFDREHFEHWKDKLKSFFISQDPELWDLVEEGYNGPSNDDGTEVSWKNMTIQEATNLNRFPLEELISSFRSPEIELAEDELKKKQISMSFRSKEKKALQAIDESEDENNDELDEHNEDSKCLRFLLRQALQQSQDIVNAMCLVGTTKYLIQVLREDGWDALFTEVKNFCEKHDIEIPDLNDVHSTTKFGRSRLQQGQVTIEHYFRVEIFFTAIDQQLQELNNRFSEQAIDLLTLSCALTPKDNYKSFNIEKICTLVEKYYPVDFNMQEKINLKFQLQHFLIDARQDLNLKNLSTIQELCSCLIATEKTQNFYLIDRLLRLIMTLPVSTATTERSFSAMKIIKSRLRNKMEDDFLADTMTIYIEREIVASITFESIIDDFKLIKERRALL</sequence>
<dbReference type="eggNOG" id="ENOG502QWCA">
    <property type="taxonomic scope" value="Eukaryota"/>
</dbReference>
<reference evidence="3" key="2">
    <citation type="submission" date="2025-08" db="UniProtKB">
        <authorList>
            <consortium name="RefSeq"/>
        </authorList>
    </citation>
    <scope>IDENTIFICATION</scope>
    <source>
        <tissue evidence="3">Etiolated seedlings</tissue>
    </source>
</reference>
<dbReference type="KEGG" id="cam:101502826"/>
<evidence type="ECO:0000259" key="1">
    <source>
        <dbReference type="Pfam" id="PF05699"/>
    </source>
</evidence>
<dbReference type="PANTHER" id="PTHR11697:SF230">
    <property type="entry name" value="ZINC FINGER, MYM DOMAIN CONTAINING 1"/>
    <property type="match status" value="1"/>
</dbReference>